<keyword evidence="3" id="KW-1185">Reference proteome</keyword>
<organism evidence="2 3">
    <name type="scientific">Oceanicella actignis</name>
    <dbReference type="NCBI Taxonomy" id="1189325"/>
    <lineage>
        <taxon>Bacteria</taxon>
        <taxon>Pseudomonadati</taxon>
        <taxon>Pseudomonadota</taxon>
        <taxon>Alphaproteobacteria</taxon>
        <taxon>Rhodobacterales</taxon>
        <taxon>Paracoccaceae</taxon>
        <taxon>Oceanicella</taxon>
    </lineage>
</organism>
<dbReference type="InterPro" id="IPR018762">
    <property type="entry name" value="ChpT_C"/>
</dbReference>
<dbReference type="Pfam" id="PF10090">
    <property type="entry name" value="HPTransfase"/>
    <property type="match status" value="1"/>
</dbReference>
<accession>A0A1M7RTV0</accession>
<dbReference type="STRING" id="1189325.SAMN04488119_102393"/>
<reference evidence="2 3" key="1">
    <citation type="submission" date="2016-12" db="EMBL/GenBank/DDBJ databases">
        <authorList>
            <person name="Song W.-J."/>
            <person name="Kurnit D.M."/>
        </authorList>
    </citation>
    <scope>NUCLEOTIDE SEQUENCE [LARGE SCALE GENOMIC DNA]</scope>
    <source>
        <strain evidence="2 3">CGMCC 1.10808</strain>
    </source>
</reference>
<proteinExistence type="predicted"/>
<gene>
    <name evidence="2" type="ORF">SAMN05216200_101125</name>
</gene>
<evidence type="ECO:0000259" key="1">
    <source>
        <dbReference type="Pfam" id="PF10090"/>
    </source>
</evidence>
<protein>
    <recommendedName>
        <fullName evidence="1">Histidine phosphotransferase ChpT C-terminal domain-containing protein</fullName>
    </recommendedName>
</protein>
<dbReference type="OrthoDB" id="9803702at2"/>
<name>A0A1M7RTV0_9RHOB</name>
<dbReference type="EMBL" id="FRDL01000001">
    <property type="protein sequence ID" value="SHN49620.1"/>
    <property type="molecule type" value="Genomic_DNA"/>
</dbReference>
<dbReference type="RefSeq" id="WP_072745730.1">
    <property type="nucleotide sequence ID" value="NZ_FOHL01000002.1"/>
</dbReference>
<dbReference type="Gene3D" id="1.10.287.130">
    <property type="match status" value="1"/>
</dbReference>
<dbReference type="AlphaFoldDB" id="A0A1M7RTV0"/>
<dbReference type="Proteomes" id="UP000184066">
    <property type="component" value="Unassembled WGS sequence"/>
</dbReference>
<dbReference type="Gene3D" id="3.30.565.10">
    <property type="entry name" value="Histidine kinase-like ATPase, C-terminal domain"/>
    <property type="match status" value="1"/>
</dbReference>
<sequence>MSLDAAACAPAIASLGDEAAEPAPAPMSEAELSALMCSRICHDLISPVGAVGNGVELMQEIAPEMTEELGLIGDSARAAAAALEFHRIAFGAAAPGERIAVQRLRRIVEERFARDRARIEWRAGQSETEAGRAAARLLFDMLLVAVGALPRGGRITVTAEFAPGGAASLAVTAEGGPTRLPENARAWLDGAPAPRPAPAEVHYPLTRINALACGARLSHEASAESLALRAEVPAESSPAG</sequence>
<evidence type="ECO:0000313" key="2">
    <source>
        <dbReference type="EMBL" id="SHN49620.1"/>
    </source>
</evidence>
<dbReference type="InterPro" id="IPR036890">
    <property type="entry name" value="HATPase_C_sf"/>
</dbReference>
<evidence type="ECO:0000313" key="3">
    <source>
        <dbReference type="Proteomes" id="UP000184066"/>
    </source>
</evidence>
<feature type="domain" description="Histidine phosphotransferase ChpT C-terminal" evidence="1">
    <location>
        <begin position="103"/>
        <end position="224"/>
    </location>
</feature>